<proteinExistence type="predicted"/>
<evidence type="ECO:0000313" key="3">
    <source>
        <dbReference type="Proteomes" id="UP001497522"/>
    </source>
</evidence>
<dbReference type="Gene3D" id="3.20.20.210">
    <property type="match status" value="1"/>
</dbReference>
<dbReference type="InterPro" id="IPR038071">
    <property type="entry name" value="UROD/MetE-like_sf"/>
</dbReference>
<name>A0ABP1C0R9_9BRYO</name>
<keyword evidence="3" id="KW-1185">Reference proteome</keyword>
<gene>
    <name evidence="2" type="ORF">CSSPJE1EN2_LOCUS23344</name>
</gene>
<dbReference type="SUPFAM" id="SSF51726">
    <property type="entry name" value="UROD/MetE-like"/>
    <property type="match status" value="1"/>
</dbReference>
<dbReference type="Pfam" id="PF01208">
    <property type="entry name" value="URO-D"/>
    <property type="match status" value="1"/>
</dbReference>
<feature type="domain" description="Uroporphyrinogen decarboxylase (URO-D)" evidence="1">
    <location>
        <begin position="15"/>
        <end position="60"/>
    </location>
</feature>
<protein>
    <recommendedName>
        <fullName evidence="1">Uroporphyrinogen decarboxylase (URO-D) domain-containing protein</fullName>
    </recommendedName>
</protein>
<dbReference type="Proteomes" id="UP001497522">
    <property type="component" value="Chromosome 8"/>
</dbReference>
<sequence>MHQARSLFGDEAVLQDVVHEAVEECIRDAGGRHHILNVGHGIIQGTPEEAIKFLSQLARESSSQQQCRNVTQSTLQPEL</sequence>
<dbReference type="InterPro" id="IPR000257">
    <property type="entry name" value="Uroporphyrinogen_deCOase"/>
</dbReference>
<dbReference type="EMBL" id="OZ023709">
    <property type="protein sequence ID" value="CAK9881988.1"/>
    <property type="molecule type" value="Genomic_DNA"/>
</dbReference>
<evidence type="ECO:0000259" key="1">
    <source>
        <dbReference type="Pfam" id="PF01208"/>
    </source>
</evidence>
<accession>A0ABP1C0R9</accession>
<organism evidence="2 3">
    <name type="scientific">Sphagnum jensenii</name>
    <dbReference type="NCBI Taxonomy" id="128206"/>
    <lineage>
        <taxon>Eukaryota</taxon>
        <taxon>Viridiplantae</taxon>
        <taxon>Streptophyta</taxon>
        <taxon>Embryophyta</taxon>
        <taxon>Bryophyta</taxon>
        <taxon>Sphagnophytina</taxon>
        <taxon>Sphagnopsida</taxon>
        <taxon>Sphagnales</taxon>
        <taxon>Sphagnaceae</taxon>
        <taxon>Sphagnum</taxon>
    </lineage>
</organism>
<reference evidence="2" key="1">
    <citation type="submission" date="2024-03" db="EMBL/GenBank/DDBJ databases">
        <authorList>
            <consortium name="ELIXIR-Norway"/>
            <consortium name="Elixir Norway"/>
        </authorList>
    </citation>
    <scope>NUCLEOTIDE SEQUENCE</scope>
</reference>
<evidence type="ECO:0000313" key="2">
    <source>
        <dbReference type="EMBL" id="CAK9881988.1"/>
    </source>
</evidence>